<evidence type="ECO:0000313" key="2">
    <source>
        <dbReference type="EMBL" id="MFD2937657.1"/>
    </source>
</evidence>
<dbReference type="CDD" id="cd07721">
    <property type="entry name" value="yflN-like_MBL-fold"/>
    <property type="match status" value="1"/>
</dbReference>
<dbReference type="PANTHER" id="PTHR42951">
    <property type="entry name" value="METALLO-BETA-LACTAMASE DOMAIN-CONTAINING"/>
    <property type="match status" value="1"/>
</dbReference>
<dbReference type="SUPFAM" id="SSF56281">
    <property type="entry name" value="Metallo-hydrolase/oxidoreductase"/>
    <property type="match status" value="1"/>
</dbReference>
<gene>
    <name evidence="2" type="ORF">ACFS25_28060</name>
</gene>
<reference evidence="3" key="1">
    <citation type="journal article" date="2019" name="Int. J. Syst. Evol. Microbiol.">
        <title>The Global Catalogue of Microorganisms (GCM) 10K type strain sequencing project: providing services to taxonomists for standard genome sequencing and annotation.</title>
        <authorList>
            <consortium name="The Broad Institute Genomics Platform"/>
            <consortium name="The Broad Institute Genome Sequencing Center for Infectious Disease"/>
            <person name="Wu L."/>
            <person name="Ma J."/>
        </authorList>
    </citation>
    <scope>NUCLEOTIDE SEQUENCE [LARGE SCALE GENOMIC DNA]</scope>
    <source>
        <strain evidence="3">KCTC 52490</strain>
    </source>
</reference>
<dbReference type="InterPro" id="IPR036866">
    <property type="entry name" value="RibonucZ/Hydroxyglut_hydro"/>
</dbReference>
<dbReference type="SMART" id="SM00849">
    <property type="entry name" value="Lactamase_B"/>
    <property type="match status" value="1"/>
</dbReference>
<comment type="caution">
    <text evidence="2">The sequence shown here is derived from an EMBL/GenBank/DDBJ whole genome shotgun (WGS) entry which is preliminary data.</text>
</comment>
<dbReference type="Proteomes" id="UP001597512">
    <property type="component" value="Unassembled WGS sequence"/>
</dbReference>
<dbReference type="InterPro" id="IPR001279">
    <property type="entry name" value="Metallo-B-lactamas"/>
</dbReference>
<protein>
    <submittedName>
        <fullName evidence="2">MBL fold metallo-hydrolase</fullName>
    </submittedName>
</protein>
<dbReference type="RefSeq" id="WP_381507946.1">
    <property type="nucleotide sequence ID" value="NZ_JBHUOM010000042.1"/>
</dbReference>
<organism evidence="2 3">
    <name type="scientific">Spirosoma flavum</name>
    <dbReference type="NCBI Taxonomy" id="2048557"/>
    <lineage>
        <taxon>Bacteria</taxon>
        <taxon>Pseudomonadati</taxon>
        <taxon>Bacteroidota</taxon>
        <taxon>Cytophagia</taxon>
        <taxon>Cytophagales</taxon>
        <taxon>Cytophagaceae</taxon>
        <taxon>Spirosoma</taxon>
    </lineage>
</organism>
<sequence length="236" mass="25489">MATTLQITPRLWQLKLGVVNSFLLETEDGLFLIDTGYPNSADKLFAAVRETGHDPAHIRHLLLTHCHIDHAGSAAEVHRRTGARTYAHTLDATLISQGIGERPNTAVAPGLIPALVYKFFIKNGGTSYEPLPIDQTLHHGELLPLAGGIEIIHTPGHSAGHIALLLRQEGVLVAADLCSHVLGLGYSTVNEDIAVARQSILRAADYPFEQAVFGHGNPLLKQANQQLRTKFSGTQA</sequence>
<evidence type="ECO:0000313" key="3">
    <source>
        <dbReference type="Proteomes" id="UP001597512"/>
    </source>
</evidence>
<dbReference type="Gene3D" id="3.60.15.10">
    <property type="entry name" value="Ribonuclease Z/Hydroxyacylglutathione hydrolase-like"/>
    <property type="match status" value="1"/>
</dbReference>
<accession>A0ABW6ASR4</accession>
<keyword evidence="3" id="KW-1185">Reference proteome</keyword>
<proteinExistence type="predicted"/>
<evidence type="ECO:0000259" key="1">
    <source>
        <dbReference type="SMART" id="SM00849"/>
    </source>
</evidence>
<dbReference type="PANTHER" id="PTHR42951:SF17">
    <property type="entry name" value="METALLO-BETA-LACTAMASE DOMAIN-CONTAINING PROTEIN"/>
    <property type="match status" value="1"/>
</dbReference>
<dbReference type="Pfam" id="PF00753">
    <property type="entry name" value="Lactamase_B"/>
    <property type="match status" value="1"/>
</dbReference>
<dbReference type="EMBL" id="JBHUOM010000042">
    <property type="protein sequence ID" value="MFD2937657.1"/>
    <property type="molecule type" value="Genomic_DNA"/>
</dbReference>
<name>A0ABW6ASR4_9BACT</name>
<dbReference type="InterPro" id="IPR050855">
    <property type="entry name" value="NDM-1-like"/>
</dbReference>
<feature type="domain" description="Metallo-beta-lactamase" evidence="1">
    <location>
        <begin position="18"/>
        <end position="215"/>
    </location>
</feature>